<evidence type="ECO:0000313" key="1">
    <source>
        <dbReference type="EMBL" id="CUM58018.1"/>
    </source>
</evidence>
<dbReference type="AlphaFoldDB" id="A0A1J1J975"/>
<dbReference type="InterPro" id="IPR019243">
    <property type="entry name" value="DUF2202"/>
</dbReference>
<name>A0A1J1J975_PLAAG</name>
<dbReference type="EMBL" id="LO018304">
    <property type="protein sequence ID" value="CUM58018.1"/>
    <property type="molecule type" value="Genomic_DNA"/>
</dbReference>
<dbReference type="InterPro" id="IPR009078">
    <property type="entry name" value="Ferritin-like_SF"/>
</dbReference>
<proteinExistence type="predicted"/>
<sequence>MLENLKIALTEAIEDEYKARATYRLILNKFGAIRPFVNIVESEERHIQALMPLFSKYGIALPEDNWVQRVEVPASVQEACQAGVQAEIKNAQMYQRLLDLTQGYPDVQRVFLNLQSASQNNHLPAFQRGAERRLSSPFPVILGGGHNLIGEEEDTDRGEVVDTKEGGKLTKTRIVTGL</sequence>
<organism evidence="1">
    <name type="scientific">Planktothrix agardhii</name>
    <name type="common">Oscillatoria agardhii</name>
    <dbReference type="NCBI Taxonomy" id="1160"/>
    <lineage>
        <taxon>Bacteria</taxon>
        <taxon>Bacillati</taxon>
        <taxon>Cyanobacteriota</taxon>
        <taxon>Cyanophyceae</taxon>
        <taxon>Oscillatoriophycideae</taxon>
        <taxon>Oscillatoriales</taxon>
        <taxon>Microcoleaceae</taxon>
        <taxon>Planktothrix</taxon>
    </lineage>
</organism>
<protein>
    <recommendedName>
        <fullName evidence="2">DUF2202 domain-containing protein</fullName>
    </recommendedName>
</protein>
<reference evidence="1" key="1">
    <citation type="submission" date="2015-09" db="EMBL/GenBank/DDBJ databases">
        <authorList>
            <person name="Jackson K.R."/>
            <person name="Lunt B.L."/>
            <person name="Fisher J.N.B."/>
            <person name="Gardner A.V."/>
            <person name="Bailey M.E."/>
            <person name="Deus L.M."/>
            <person name="Earl A.S."/>
            <person name="Gibby P.D."/>
            <person name="Hartmann K.A."/>
            <person name="Liu J.E."/>
            <person name="Manci A.M."/>
            <person name="Nielsen D.A."/>
            <person name="Solomon M.B."/>
            <person name="Breakwell D.P."/>
            <person name="Burnett S.H."/>
            <person name="Grose J.H."/>
        </authorList>
    </citation>
    <scope>NUCLEOTIDE SEQUENCE</scope>
    <source>
        <strain evidence="1">7805</strain>
    </source>
</reference>
<gene>
    <name evidence="1" type="ORF">PLAM_0051</name>
</gene>
<evidence type="ECO:0008006" key="2">
    <source>
        <dbReference type="Google" id="ProtNLM"/>
    </source>
</evidence>
<dbReference type="GeneID" id="77289679"/>
<dbReference type="SUPFAM" id="SSF47240">
    <property type="entry name" value="Ferritin-like"/>
    <property type="match status" value="1"/>
</dbReference>
<dbReference type="CDD" id="cd01048">
    <property type="entry name" value="Ferritin_like_AB2"/>
    <property type="match status" value="1"/>
</dbReference>
<dbReference type="Gene3D" id="1.20.1260.10">
    <property type="match status" value="1"/>
</dbReference>
<dbReference type="RefSeq" id="WP_235751356.1">
    <property type="nucleotide sequence ID" value="NZ_JBIIEP010000002.1"/>
</dbReference>
<accession>A0A1J1J975</accession>
<dbReference type="InterPro" id="IPR012347">
    <property type="entry name" value="Ferritin-like"/>
</dbReference>